<dbReference type="PANTHER" id="PTHR44899">
    <property type="entry name" value="CAMK FAMILY PROTEIN KINASE"/>
    <property type="match status" value="1"/>
</dbReference>
<dbReference type="InterPro" id="IPR000719">
    <property type="entry name" value="Prot_kinase_dom"/>
</dbReference>
<dbReference type="SUPFAM" id="SSF56112">
    <property type="entry name" value="Protein kinase-like (PK-like)"/>
    <property type="match status" value="1"/>
</dbReference>
<comment type="catalytic activity">
    <reaction evidence="9">
        <text>L-seryl-[protein] + ATP = O-phospho-L-seryl-[protein] + ADP + H(+)</text>
        <dbReference type="Rhea" id="RHEA:17989"/>
        <dbReference type="Rhea" id="RHEA-COMP:9863"/>
        <dbReference type="Rhea" id="RHEA-COMP:11604"/>
        <dbReference type="ChEBI" id="CHEBI:15378"/>
        <dbReference type="ChEBI" id="CHEBI:29999"/>
        <dbReference type="ChEBI" id="CHEBI:30616"/>
        <dbReference type="ChEBI" id="CHEBI:83421"/>
        <dbReference type="ChEBI" id="CHEBI:456216"/>
        <dbReference type="EC" id="2.7.11.1"/>
    </reaction>
</comment>
<dbReference type="EC" id="2.7.11.1" evidence="2"/>
<keyword evidence="4" id="KW-0808">Transferase</keyword>
<comment type="similarity">
    <text evidence="1">Belongs to the protein kinase superfamily. NEK Ser/Thr protein kinase family. NIMA subfamily.</text>
</comment>
<protein>
    <recommendedName>
        <fullName evidence="2">non-specific serine/threonine protein kinase</fullName>
        <ecNumber evidence="2">2.7.11.1</ecNumber>
    </recommendedName>
</protein>
<dbReference type="RefSeq" id="XP_017299529.2">
    <property type="nucleotide sequence ID" value="XM_017444040.2"/>
</dbReference>
<evidence type="ECO:0000256" key="2">
    <source>
        <dbReference type="ARBA" id="ARBA00012513"/>
    </source>
</evidence>
<proteinExistence type="inferred from homology"/>
<dbReference type="PROSITE" id="PS00108">
    <property type="entry name" value="PROTEIN_KINASE_ST"/>
    <property type="match status" value="1"/>
</dbReference>
<evidence type="ECO:0000256" key="9">
    <source>
        <dbReference type="ARBA" id="ARBA00048679"/>
    </source>
</evidence>
<dbReference type="PANTHER" id="PTHR44899:SF3">
    <property type="entry name" value="SERINE_THREONINE-PROTEIN KINASE NEK1"/>
    <property type="match status" value="1"/>
</dbReference>
<keyword evidence="7" id="KW-0067">ATP-binding</keyword>
<feature type="domain" description="Protein kinase" evidence="10">
    <location>
        <begin position="1"/>
        <end position="181"/>
    </location>
</feature>
<dbReference type="Gene3D" id="1.10.510.10">
    <property type="entry name" value="Transferase(Phosphotransferase) domain 1"/>
    <property type="match status" value="1"/>
</dbReference>
<sequence>MKLSSSSLLFFSFHYLSFFAFFQELLFLFSQLLLAVHFIHASKILHRDIKPCNILLTGSKGNLLKLSDFGISKLLNTTNNARSIVGTPSYLSPELCLGKPYSIQSDIWAMGCVLYFMTTHKIAFQASNLGSIVNNILHGVLTDLQDQDTYDERLPRLIANMLEREPEHRPSTDQLMAHSLLVPHVYGLMLNCGLEYV</sequence>
<evidence type="ECO:0000256" key="8">
    <source>
        <dbReference type="ARBA" id="ARBA00047899"/>
    </source>
</evidence>
<organism evidence="11 12">
    <name type="scientific">Diaphorina citri</name>
    <name type="common">Asian citrus psyllid</name>
    <dbReference type="NCBI Taxonomy" id="121845"/>
    <lineage>
        <taxon>Eukaryota</taxon>
        <taxon>Metazoa</taxon>
        <taxon>Ecdysozoa</taxon>
        <taxon>Arthropoda</taxon>
        <taxon>Hexapoda</taxon>
        <taxon>Insecta</taxon>
        <taxon>Pterygota</taxon>
        <taxon>Neoptera</taxon>
        <taxon>Paraneoptera</taxon>
        <taxon>Hemiptera</taxon>
        <taxon>Sternorrhyncha</taxon>
        <taxon>Psylloidea</taxon>
        <taxon>Psyllidae</taxon>
        <taxon>Diaphorininae</taxon>
        <taxon>Diaphorina</taxon>
    </lineage>
</organism>
<accession>A0A1S4EBR9</accession>
<dbReference type="Pfam" id="PF00069">
    <property type="entry name" value="Pkinase"/>
    <property type="match status" value="1"/>
</dbReference>
<comment type="catalytic activity">
    <reaction evidence="8">
        <text>L-threonyl-[protein] + ATP = O-phospho-L-threonyl-[protein] + ADP + H(+)</text>
        <dbReference type="Rhea" id="RHEA:46608"/>
        <dbReference type="Rhea" id="RHEA-COMP:11060"/>
        <dbReference type="Rhea" id="RHEA-COMP:11605"/>
        <dbReference type="ChEBI" id="CHEBI:15378"/>
        <dbReference type="ChEBI" id="CHEBI:30013"/>
        <dbReference type="ChEBI" id="CHEBI:30616"/>
        <dbReference type="ChEBI" id="CHEBI:61977"/>
        <dbReference type="ChEBI" id="CHEBI:456216"/>
        <dbReference type="EC" id="2.7.11.1"/>
    </reaction>
</comment>
<evidence type="ECO:0000256" key="7">
    <source>
        <dbReference type="ARBA" id="ARBA00022840"/>
    </source>
</evidence>
<evidence type="ECO:0000256" key="3">
    <source>
        <dbReference type="ARBA" id="ARBA00022527"/>
    </source>
</evidence>
<reference evidence="12 13" key="1">
    <citation type="submission" date="2025-04" db="UniProtKB">
        <authorList>
            <consortium name="RefSeq"/>
        </authorList>
    </citation>
    <scope>IDENTIFICATION</scope>
</reference>
<dbReference type="KEGG" id="dci:103509103"/>
<dbReference type="AlphaFoldDB" id="A0A1S4EBL8"/>
<dbReference type="SMART" id="SM00220">
    <property type="entry name" value="S_TKc"/>
    <property type="match status" value="1"/>
</dbReference>
<dbReference type="STRING" id="121845.A0A1S4EBL8"/>
<evidence type="ECO:0000256" key="6">
    <source>
        <dbReference type="ARBA" id="ARBA00022777"/>
    </source>
</evidence>
<name>A0A1S4EBL8_DIACI</name>
<gene>
    <name evidence="12" type="primary">LOC103509104</name>
    <name evidence="13" type="synonym">LOC103509103</name>
</gene>
<dbReference type="GeneID" id="103509104"/>
<dbReference type="Proteomes" id="UP000079169">
    <property type="component" value="Unplaced"/>
</dbReference>
<dbReference type="RefSeq" id="XP_017299528.1">
    <property type="nucleotide sequence ID" value="XM_017444039.2"/>
</dbReference>
<dbReference type="InterPro" id="IPR011009">
    <property type="entry name" value="Kinase-like_dom_sf"/>
</dbReference>
<accession>A0A1S4EBL8</accession>
<dbReference type="InterPro" id="IPR008271">
    <property type="entry name" value="Ser/Thr_kinase_AS"/>
</dbReference>
<keyword evidence="6" id="KW-0418">Kinase</keyword>
<dbReference type="GO" id="GO:0005524">
    <property type="term" value="F:ATP binding"/>
    <property type="evidence" value="ECO:0007669"/>
    <property type="project" value="UniProtKB-KW"/>
</dbReference>
<keyword evidence="3" id="KW-0723">Serine/threonine-protein kinase</keyword>
<keyword evidence="5" id="KW-0547">Nucleotide-binding</keyword>
<dbReference type="OMA" id="WMEIHAN"/>
<dbReference type="InterPro" id="IPR051131">
    <property type="entry name" value="NEK_Ser/Thr_kinase_NIMA"/>
</dbReference>
<evidence type="ECO:0000256" key="1">
    <source>
        <dbReference type="ARBA" id="ARBA00010886"/>
    </source>
</evidence>
<dbReference type="PROSITE" id="PS50011">
    <property type="entry name" value="PROTEIN_KINASE_DOM"/>
    <property type="match status" value="1"/>
</dbReference>
<dbReference type="PaxDb" id="121845-A0A1S4EBL8"/>
<evidence type="ECO:0000313" key="11">
    <source>
        <dbReference type="Proteomes" id="UP000079169"/>
    </source>
</evidence>
<evidence type="ECO:0000256" key="5">
    <source>
        <dbReference type="ARBA" id="ARBA00022741"/>
    </source>
</evidence>
<dbReference type="KEGG" id="dci:103509104"/>
<evidence type="ECO:0000313" key="13">
    <source>
        <dbReference type="RefSeq" id="XP_017299529.2"/>
    </source>
</evidence>
<evidence type="ECO:0000256" key="4">
    <source>
        <dbReference type="ARBA" id="ARBA00022679"/>
    </source>
</evidence>
<dbReference type="GO" id="GO:0004674">
    <property type="term" value="F:protein serine/threonine kinase activity"/>
    <property type="evidence" value="ECO:0007669"/>
    <property type="project" value="UniProtKB-KW"/>
</dbReference>
<evidence type="ECO:0000259" key="10">
    <source>
        <dbReference type="PROSITE" id="PS50011"/>
    </source>
</evidence>
<evidence type="ECO:0000313" key="12">
    <source>
        <dbReference type="RefSeq" id="XP_017299528.1"/>
    </source>
</evidence>
<keyword evidence="11" id="KW-1185">Reference proteome</keyword>